<name>A0A0D2ABU8_9PEZI</name>
<evidence type="ECO:0000313" key="2">
    <source>
        <dbReference type="EMBL" id="KIW03990.1"/>
    </source>
</evidence>
<dbReference type="InParanoid" id="A0A0D2ABU8"/>
<feature type="compositionally biased region" description="Polar residues" evidence="1">
    <location>
        <begin position="198"/>
        <end position="207"/>
    </location>
</feature>
<evidence type="ECO:0000256" key="1">
    <source>
        <dbReference type="SAM" id="MobiDB-lite"/>
    </source>
</evidence>
<dbReference type="AlphaFoldDB" id="A0A0D2ABU8"/>
<feature type="compositionally biased region" description="Polar residues" evidence="1">
    <location>
        <begin position="216"/>
        <end position="225"/>
    </location>
</feature>
<dbReference type="RefSeq" id="XP_016213859.1">
    <property type="nucleotide sequence ID" value="XM_016358241.1"/>
</dbReference>
<feature type="compositionally biased region" description="Polar residues" evidence="1">
    <location>
        <begin position="114"/>
        <end position="133"/>
    </location>
</feature>
<keyword evidence="3" id="KW-1185">Reference proteome</keyword>
<dbReference type="OrthoDB" id="5395975at2759"/>
<dbReference type="Proteomes" id="UP000053259">
    <property type="component" value="Unassembled WGS sequence"/>
</dbReference>
<evidence type="ECO:0000313" key="3">
    <source>
        <dbReference type="Proteomes" id="UP000053259"/>
    </source>
</evidence>
<organism evidence="2 3">
    <name type="scientific">Verruconis gallopava</name>
    <dbReference type="NCBI Taxonomy" id="253628"/>
    <lineage>
        <taxon>Eukaryota</taxon>
        <taxon>Fungi</taxon>
        <taxon>Dikarya</taxon>
        <taxon>Ascomycota</taxon>
        <taxon>Pezizomycotina</taxon>
        <taxon>Dothideomycetes</taxon>
        <taxon>Pleosporomycetidae</taxon>
        <taxon>Venturiales</taxon>
        <taxon>Sympoventuriaceae</taxon>
        <taxon>Verruconis</taxon>
    </lineage>
</organism>
<sequence length="641" mass="72179">MSTVETLIHISAPTTRESDAQYRKQALSYSNFEPQENHHILMLPSAQMRHAGSEQQVKHDGATDYLLKIRPAMKSSQKLDAGESVLVSVQERRRTSQATRRSRKSHTPDRFDESTQQMLNTQHAAAGIQSQLSDNDRPESSTESSRPSKRQRLQRYRLRNRDQQNRFTLSSAALSPDHDSLHSSRTQTPPRARRDSQSAEVQSPRQESCSEKGLSLTISDGIQNKQDSRMSRDVSPSTAMEQEIEAFQAMRRLIPDMLRQQRLDPSQLQDFISSILPDTYNLSQSDGMSQVGNQSTEIKTTESAMSDVNSFTSKHIALPTVDQKLQNTDDPARAELVSNDINSCTPHVEQQALLQSEAVSSSVQLTSGASNQMLHEVPSPGCAVSSESHRRRHNYWETVLQETTENDRSLQTTSRSLDAHARGSTKPQKLKSSYAVDLKVPKPTQISPIFHNYCQQPQSQTALDSFSYDNGSLESLNTSLKASPLVNPDIYCALKSMPRQIFPPENISQNSIEPQDAQQSLLAEKHMLFRRVIHRRLDPLERGCWRVCLADWDPAFQLKFLTDLKDYLESGAMGKDPWVDIKRTQTGLPESLDLFCGVDSLGEMWLFLHVISEKQLALQDLHWLDCEGNPAVTMPARSGNK</sequence>
<gene>
    <name evidence="2" type="ORF">PV09_04820</name>
</gene>
<dbReference type="VEuPathDB" id="FungiDB:PV09_04820"/>
<feature type="region of interest" description="Disordered" evidence="1">
    <location>
        <begin position="76"/>
        <end position="236"/>
    </location>
</feature>
<feature type="region of interest" description="Disordered" evidence="1">
    <location>
        <begin position="403"/>
        <end position="432"/>
    </location>
</feature>
<protein>
    <submittedName>
        <fullName evidence="2">Uncharacterized protein</fullName>
    </submittedName>
</protein>
<reference evidence="2 3" key="1">
    <citation type="submission" date="2015-01" db="EMBL/GenBank/DDBJ databases">
        <title>The Genome Sequence of Ochroconis gallopava CBS43764.</title>
        <authorList>
            <consortium name="The Broad Institute Genomics Platform"/>
            <person name="Cuomo C."/>
            <person name="de Hoog S."/>
            <person name="Gorbushina A."/>
            <person name="Stielow B."/>
            <person name="Teixiera M."/>
            <person name="Abouelleil A."/>
            <person name="Chapman S.B."/>
            <person name="Priest M."/>
            <person name="Young S.K."/>
            <person name="Wortman J."/>
            <person name="Nusbaum C."/>
            <person name="Birren B."/>
        </authorList>
    </citation>
    <scope>NUCLEOTIDE SEQUENCE [LARGE SCALE GENOMIC DNA]</scope>
    <source>
        <strain evidence="2 3">CBS 43764</strain>
    </source>
</reference>
<dbReference type="HOGENOM" id="CLU_427114_0_0_1"/>
<dbReference type="STRING" id="253628.A0A0D2ABU8"/>
<proteinExistence type="predicted"/>
<dbReference type="EMBL" id="KN847542">
    <property type="protein sequence ID" value="KIW03990.1"/>
    <property type="molecule type" value="Genomic_DNA"/>
</dbReference>
<dbReference type="GeneID" id="27312793"/>
<accession>A0A0D2ABU8</accession>
<feature type="compositionally biased region" description="Basic residues" evidence="1">
    <location>
        <begin position="147"/>
        <end position="158"/>
    </location>
</feature>